<reference evidence="1" key="1">
    <citation type="journal article" date="2015" name="Nature">
        <title>Complex archaea that bridge the gap between prokaryotes and eukaryotes.</title>
        <authorList>
            <person name="Spang A."/>
            <person name="Saw J.H."/>
            <person name="Jorgensen S.L."/>
            <person name="Zaremba-Niedzwiedzka K."/>
            <person name="Martijn J."/>
            <person name="Lind A.E."/>
            <person name="van Eijk R."/>
            <person name="Schleper C."/>
            <person name="Guy L."/>
            <person name="Ettema T.J."/>
        </authorList>
    </citation>
    <scope>NUCLEOTIDE SEQUENCE</scope>
</reference>
<evidence type="ECO:0000313" key="1">
    <source>
        <dbReference type="EMBL" id="KKM13780.1"/>
    </source>
</evidence>
<sequence>MFRYNNVIAKKLLYAIKQIIPLKNHQKVWCVCICFFIVTLIGKPCLSLTKEKNILLKSGTSMTNNNDSLIENDEGELMHSLLIDKDFDERKQIAVKNINGQIVLCGSSEKRIHIKAEKELTISANMSPDDKLLRDHFEKIDIKISVDDDVIEITVFEPNEIVREANVKVNIYIHLPYECVVDAELANGDVSVSELSNKTQIKASNGNVYCNNLSGPLHIKLANGLIRCRECTHNVNISCVNGNISLLNSDKLETSQAIGCQLSNGNIEMAVHPSSS</sequence>
<dbReference type="EMBL" id="LAZR01015300">
    <property type="protein sequence ID" value="KKM13780.1"/>
    <property type="molecule type" value="Genomic_DNA"/>
</dbReference>
<feature type="non-terminal residue" evidence="1">
    <location>
        <position position="276"/>
    </location>
</feature>
<organism evidence="1">
    <name type="scientific">marine sediment metagenome</name>
    <dbReference type="NCBI Taxonomy" id="412755"/>
    <lineage>
        <taxon>unclassified sequences</taxon>
        <taxon>metagenomes</taxon>
        <taxon>ecological metagenomes</taxon>
    </lineage>
</organism>
<comment type="caution">
    <text evidence="1">The sequence shown here is derived from an EMBL/GenBank/DDBJ whole genome shotgun (WGS) entry which is preliminary data.</text>
</comment>
<gene>
    <name evidence="1" type="ORF">LCGC14_1712730</name>
</gene>
<protein>
    <recommendedName>
        <fullName evidence="2">Adhesin domain-containing protein</fullName>
    </recommendedName>
</protein>
<name>A0A0F9KEP3_9ZZZZ</name>
<accession>A0A0F9KEP3</accession>
<proteinExistence type="predicted"/>
<dbReference type="AlphaFoldDB" id="A0A0F9KEP3"/>
<evidence type="ECO:0008006" key="2">
    <source>
        <dbReference type="Google" id="ProtNLM"/>
    </source>
</evidence>